<dbReference type="AlphaFoldDB" id="A0A7S0PRU8"/>
<name>A0A7S0PRU8_9CHLO</name>
<dbReference type="CDD" id="cd02440">
    <property type="entry name" value="AdoMet_MTases"/>
    <property type="match status" value="1"/>
</dbReference>
<accession>A0A7S0PRU8</accession>
<dbReference type="SUPFAM" id="SSF53335">
    <property type="entry name" value="S-adenosyl-L-methionine-dependent methyltransferases"/>
    <property type="match status" value="1"/>
</dbReference>
<evidence type="ECO:0008006" key="2">
    <source>
        <dbReference type="Google" id="ProtNLM"/>
    </source>
</evidence>
<evidence type="ECO:0000313" key="1">
    <source>
        <dbReference type="EMBL" id="CAD8587194.1"/>
    </source>
</evidence>
<dbReference type="EMBL" id="HBEW01007490">
    <property type="protein sequence ID" value="CAD8587194.1"/>
    <property type="molecule type" value="Transcribed_RNA"/>
</dbReference>
<gene>
    <name evidence="1" type="ORF">OMED0929_LOCUS6324</name>
</gene>
<proteinExistence type="predicted"/>
<sequence length="522" mass="58205">MGRPSRAKRSARINACSPKRVVASKKRIAGDELCSPCEPDARERFSVAHAASTSSHCAQEGACASTSMGCRCRIDARTGACDASRQYRCPERSAAFERAKAAVGGQSLSRDQAYVAGAFLSRTPHQAERLLTLRVFYQCPRRHDVERVRDVFAVDFLSRQSRLANSKVRCRAMHARTSYKSRFELVRSATARYLVDGGAFAYAARNPNTNFLVTGVDTSLTMKPLIPYLVSWKDGDTESCMDGELIERLDAAEAGRDFFTSARKRKWISEKPFLRSANALTNAPTTAYELFAGTGEVAVKIANTFPWLKQVYAFEIDARIVCKAARDHARVIVVKYDLRTLRYLHIPRGAFVWCSPPCTMYSPQKRSHYAILGPEYKTRALLDADTYVAMCLDFVRAARATCWVIENPFGELRLRGDLWRGIDHVVRTTPYCKYGAKYRKVTDFFMSVELGDILDRNGGLRAKCTPCASPCVHLRNADTCQHPERAAGRSARELARVPTALVGRILRAGVSNVLSIEHGVSR</sequence>
<reference evidence="1" key="1">
    <citation type="submission" date="2021-01" db="EMBL/GenBank/DDBJ databases">
        <authorList>
            <person name="Corre E."/>
            <person name="Pelletier E."/>
            <person name="Niang G."/>
            <person name="Scheremetjew M."/>
            <person name="Finn R."/>
            <person name="Kale V."/>
            <person name="Holt S."/>
            <person name="Cochrane G."/>
            <person name="Meng A."/>
            <person name="Brown T."/>
            <person name="Cohen L."/>
        </authorList>
    </citation>
    <scope>NUCLEOTIDE SEQUENCE</scope>
    <source>
        <strain evidence="1">Clade-D-RCC2572</strain>
    </source>
</reference>
<organism evidence="1">
    <name type="scientific">Ostreococcus mediterraneus</name>
    <dbReference type="NCBI Taxonomy" id="1486918"/>
    <lineage>
        <taxon>Eukaryota</taxon>
        <taxon>Viridiplantae</taxon>
        <taxon>Chlorophyta</taxon>
        <taxon>Mamiellophyceae</taxon>
        <taxon>Mamiellales</taxon>
        <taxon>Bathycoccaceae</taxon>
        <taxon>Ostreococcus</taxon>
    </lineage>
</organism>
<protein>
    <recommendedName>
        <fullName evidence="2">DNA (cytosine-5-)-methyltransferase</fullName>
    </recommendedName>
</protein>
<dbReference type="Gene3D" id="3.40.50.150">
    <property type="entry name" value="Vaccinia Virus protein VP39"/>
    <property type="match status" value="1"/>
</dbReference>
<dbReference type="InterPro" id="IPR029063">
    <property type="entry name" value="SAM-dependent_MTases_sf"/>
</dbReference>